<name>A0ABV8U472_9ACTN</name>
<organism evidence="3 4">
    <name type="scientific">Salininema proteolyticum</name>
    <dbReference type="NCBI Taxonomy" id="1607685"/>
    <lineage>
        <taxon>Bacteria</taxon>
        <taxon>Bacillati</taxon>
        <taxon>Actinomycetota</taxon>
        <taxon>Actinomycetes</taxon>
        <taxon>Glycomycetales</taxon>
        <taxon>Glycomycetaceae</taxon>
        <taxon>Salininema</taxon>
    </lineage>
</organism>
<dbReference type="EMBL" id="JBHSDK010000034">
    <property type="protein sequence ID" value="MFC4337463.1"/>
    <property type="molecule type" value="Genomic_DNA"/>
</dbReference>
<evidence type="ECO:0000256" key="1">
    <source>
        <dbReference type="SAM" id="Phobius"/>
    </source>
</evidence>
<keyword evidence="1" id="KW-0472">Membrane</keyword>
<evidence type="ECO:0000313" key="4">
    <source>
        <dbReference type="Proteomes" id="UP001595823"/>
    </source>
</evidence>
<protein>
    <submittedName>
        <fullName evidence="3">SHOCT domain-containing protein</fullName>
    </submittedName>
</protein>
<keyword evidence="1" id="KW-0812">Transmembrane</keyword>
<evidence type="ECO:0000259" key="2">
    <source>
        <dbReference type="Pfam" id="PF09851"/>
    </source>
</evidence>
<keyword evidence="1" id="KW-1133">Transmembrane helix</keyword>
<evidence type="ECO:0000313" key="3">
    <source>
        <dbReference type="EMBL" id="MFC4337463.1"/>
    </source>
</evidence>
<proteinExistence type="predicted"/>
<reference evidence="4" key="1">
    <citation type="journal article" date="2019" name="Int. J. Syst. Evol. Microbiol.">
        <title>The Global Catalogue of Microorganisms (GCM) 10K type strain sequencing project: providing services to taxonomists for standard genome sequencing and annotation.</title>
        <authorList>
            <consortium name="The Broad Institute Genomics Platform"/>
            <consortium name="The Broad Institute Genome Sequencing Center for Infectious Disease"/>
            <person name="Wu L."/>
            <person name="Ma J."/>
        </authorList>
    </citation>
    <scope>NUCLEOTIDE SEQUENCE [LARGE SCALE GENOMIC DNA]</scope>
    <source>
        <strain evidence="4">IBRC-M 10908</strain>
    </source>
</reference>
<accession>A0ABV8U472</accession>
<comment type="caution">
    <text evidence="3">The sequence shown here is derived from an EMBL/GenBank/DDBJ whole genome shotgun (WGS) entry which is preliminary data.</text>
</comment>
<dbReference type="InterPro" id="IPR018649">
    <property type="entry name" value="SHOCT"/>
</dbReference>
<dbReference type="Pfam" id="PF09851">
    <property type="entry name" value="SHOCT"/>
    <property type="match status" value="1"/>
</dbReference>
<keyword evidence="4" id="KW-1185">Reference proteome</keyword>
<gene>
    <name evidence="3" type="ORF">ACFPET_19890</name>
</gene>
<dbReference type="RefSeq" id="WP_380624481.1">
    <property type="nucleotide sequence ID" value="NZ_JBHSDK010000034.1"/>
</dbReference>
<sequence>MMYGDWGTWSWMMLFPLVWIVLLGAMVWGLVRLAQSGSDRKDDARSAGDPAERESALDVLDRRYASGDIDDATYERMRHRIAGRDRLEAGNSAGWAVSSSHRLRCGEWSRRQARISKVTWSHE</sequence>
<dbReference type="Proteomes" id="UP001595823">
    <property type="component" value="Unassembled WGS sequence"/>
</dbReference>
<feature type="transmembrane region" description="Helical" evidence="1">
    <location>
        <begin position="12"/>
        <end position="31"/>
    </location>
</feature>
<feature type="domain" description="SHOCT" evidence="2">
    <location>
        <begin position="56"/>
        <end position="81"/>
    </location>
</feature>